<evidence type="ECO:0000256" key="1">
    <source>
        <dbReference type="SAM" id="MobiDB-lite"/>
    </source>
</evidence>
<keyword evidence="2" id="KW-1133">Transmembrane helix</keyword>
<keyword evidence="2" id="KW-0472">Membrane</keyword>
<gene>
    <name evidence="3" type="ORF">DSM106972_047130</name>
</gene>
<evidence type="ECO:0000313" key="4">
    <source>
        <dbReference type="Proteomes" id="UP000271624"/>
    </source>
</evidence>
<organism evidence="3 4">
    <name type="scientific">Dulcicalothrix desertica PCC 7102</name>
    <dbReference type="NCBI Taxonomy" id="232991"/>
    <lineage>
        <taxon>Bacteria</taxon>
        <taxon>Bacillati</taxon>
        <taxon>Cyanobacteriota</taxon>
        <taxon>Cyanophyceae</taxon>
        <taxon>Nostocales</taxon>
        <taxon>Calotrichaceae</taxon>
        <taxon>Dulcicalothrix</taxon>
    </lineage>
</organism>
<keyword evidence="2" id="KW-0812">Transmembrane</keyword>
<comment type="caution">
    <text evidence="3">The sequence shown here is derived from an EMBL/GenBank/DDBJ whole genome shotgun (WGS) entry which is preliminary data.</text>
</comment>
<evidence type="ECO:0000313" key="3">
    <source>
        <dbReference type="EMBL" id="RUT03799.1"/>
    </source>
</evidence>
<feature type="compositionally biased region" description="Low complexity" evidence="1">
    <location>
        <begin position="143"/>
        <end position="155"/>
    </location>
</feature>
<name>A0A3S1CL58_9CYAN</name>
<reference evidence="3" key="1">
    <citation type="submission" date="2018-12" db="EMBL/GenBank/DDBJ databases">
        <authorList>
            <person name="Will S."/>
            <person name="Neumann-Schaal M."/>
            <person name="Henke P."/>
        </authorList>
    </citation>
    <scope>NUCLEOTIDE SEQUENCE</scope>
    <source>
        <strain evidence="3">PCC 7102</strain>
    </source>
</reference>
<sequence>MNHQESLQENSDNQLLEEELTAEEELEISGYNPEQVALIDTEYLIQRDGELAEALDSSENPLVRGAIVALLVGGVMGFGWMAWSIFFAPKQIAKHIVTPKPTPSVFAEGSSDEAARLKAELALLNQASRVEKAPQQKPITPKSSTSTTVRRPSPVLRASTINPPPPRIIRERVSVPTPLPQPKTIQPKIIATSTQTKPKPIDPFERWKELATLGQQTVANGTIEASQPAESAQALPQNPIATNVSQVNTTKEIVSDATTKQATIPVVYVSDSKEPTTNTQQTTQTPGEWGIVNRTPLTGNQNLTLTANESITQPMQVQIGTTAQGSVLVPMIWAPENKNQGRFAVRLQQDVLSTDNRVAIPRGAILITEVDSVSKANKLVQQSVIAIVYTDSYGQVKQQAIPKDAILIRGEDNKPLIAQSIEDRGASYAQQDILIGLLGAASRAGEVFNQNQTQSSTTVNNGGFSSQTIITGARKPDVLAAAVEGFFKPMQERLSKRADKTSNELENRPNVAIVPAGTKVSIFFNSFFEISR</sequence>
<dbReference type="EMBL" id="RSCL01000012">
    <property type="protein sequence ID" value="RUT03799.1"/>
    <property type="molecule type" value="Genomic_DNA"/>
</dbReference>
<dbReference type="Proteomes" id="UP000271624">
    <property type="component" value="Unassembled WGS sequence"/>
</dbReference>
<keyword evidence="4" id="KW-1185">Reference proteome</keyword>
<dbReference type="AlphaFoldDB" id="A0A3S1CL58"/>
<dbReference type="OrthoDB" id="508213at2"/>
<protein>
    <submittedName>
        <fullName evidence="3">Uncharacterized protein</fullName>
    </submittedName>
</protein>
<feature type="region of interest" description="Disordered" evidence="1">
    <location>
        <begin position="129"/>
        <end position="168"/>
    </location>
</feature>
<dbReference type="RefSeq" id="WP_127083085.1">
    <property type="nucleotide sequence ID" value="NZ_RSCL01000012.1"/>
</dbReference>
<reference evidence="3" key="2">
    <citation type="journal article" date="2019" name="Genome Biol. Evol.">
        <title>Day and night: Metabolic profiles and evolutionary relationships of six axenic non-marine cyanobacteria.</title>
        <authorList>
            <person name="Will S.E."/>
            <person name="Henke P."/>
            <person name="Boedeker C."/>
            <person name="Huang S."/>
            <person name="Brinkmann H."/>
            <person name="Rohde M."/>
            <person name="Jarek M."/>
            <person name="Friedl T."/>
            <person name="Seufert S."/>
            <person name="Schumacher M."/>
            <person name="Overmann J."/>
            <person name="Neumann-Schaal M."/>
            <person name="Petersen J."/>
        </authorList>
    </citation>
    <scope>NUCLEOTIDE SEQUENCE [LARGE SCALE GENOMIC DNA]</scope>
    <source>
        <strain evidence="3">PCC 7102</strain>
    </source>
</reference>
<accession>A0A3S1CL58</accession>
<evidence type="ECO:0000256" key="2">
    <source>
        <dbReference type="SAM" id="Phobius"/>
    </source>
</evidence>
<proteinExistence type="predicted"/>
<feature type="transmembrane region" description="Helical" evidence="2">
    <location>
        <begin position="66"/>
        <end position="88"/>
    </location>
</feature>